<proteinExistence type="predicted"/>
<evidence type="ECO:0000313" key="2">
    <source>
        <dbReference type="Proteomes" id="UP000827092"/>
    </source>
</evidence>
<dbReference type="EMBL" id="JAFNEN010001007">
    <property type="protein sequence ID" value="KAG8175422.1"/>
    <property type="molecule type" value="Genomic_DNA"/>
</dbReference>
<accession>A0AAV6TTM3</accession>
<protein>
    <submittedName>
        <fullName evidence="1">Uncharacterized protein</fullName>
    </submittedName>
</protein>
<gene>
    <name evidence="1" type="ORF">JTE90_021119</name>
</gene>
<dbReference type="Proteomes" id="UP000827092">
    <property type="component" value="Unassembled WGS sequence"/>
</dbReference>
<evidence type="ECO:0000313" key="1">
    <source>
        <dbReference type="EMBL" id="KAG8175422.1"/>
    </source>
</evidence>
<keyword evidence="2" id="KW-1185">Reference proteome</keyword>
<reference evidence="1 2" key="1">
    <citation type="journal article" date="2022" name="Nat. Ecol. Evol.">
        <title>A masculinizing supergene underlies an exaggerated male reproductive morph in a spider.</title>
        <authorList>
            <person name="Hendrickx F."/>
            <person name="De Corte Z."/>
            <person name="Sonet G."/>
            <person name="Van Belleghem S.M."/>
            <person name="Kostlbacher S."/>
            <person name="Vangestel C."/>
        </authorList>
    </citation>
    <scope>NUCLEOTIDE SEQUENCE [LARGE SCALE GENOMIC DNA]</scope>
    <source>
        <strain evidence="1">W744_W776</strain>
    </source>
</reference>
<comment type="caution">
    <text evidence="1">The sequence shown here is derived from an EMBL/GenBank/DDBJ whole genome shotgun (WGS) entry which is preliminary data.</text>
</comment>
<name>A0AAV6TTM3_9ARAC</name>
<sequence>MRQCFSSKLLLSPTSSFESEEPRPSMVEDSLKALTEWVSKNRKEFHFNDDNCLLNQWTMLKNNIIKTEFHKNIMNSEEKPSLLDQDCGVIKEAFTNPDVYTRIPEIIYLLENCLKICSECVCESVGSVIGNHIYNRTLKYDNLFHEVFISWNGPPVHKATELLKSSLNRHFHGGKYHFTRFSSRNRLKIYKTSKVIDNIHKDNGRLQFLNN</sequence>
<dbReference type="AlphaFoldDB" id="A0AAV6TTM3"/>
<organism evidence="1 2">
    <name type="scientific">Oedothorax gibbosus</name>
    <dbReference type="NCBI Taxonomy" id="931172"/>
    <lineage>
        <taxon>Eukaryota</taxon>
        <taxon>Metazoa</taxon>
        <taxon>Ecdysozoa</taxon>
        <taxon>Arthropoda</taxon>
        <taxon>Chelicerata</taxon>
        <taxon>Arachnida</taxon>
        <taxon>Araneae</taxon>
        <taxon>Araneomorphae</taxon>
        <taxon>Entelegynae</taxon>
        <taxon>Araneoidea</taxon>
        <taxon>Linyphiidae</taxon>
        <taxon>Erigoninae</taxon>
        <taxon>Oedothorax</taxon>
    </lineage>
</organism>